<keyword evidence="1" id="KW-1133">Transmembrane helix</keyword>
<evidence type="ECO:0000256" key="1">
    <source>
        <dbReference type="SAM" id="Phobius"/>
    </source>
</evidence>
<comment type="caution">
    <text evidence="2">The sequence shown here is derived from an EMBL/GenBank/DDBJ whole genome shotgun (WGS) entry which is preliminary data.</text>
</comment>
<keyword evidence="1" id="KW-0812">Transmembrane</keyword>
<dbReference type="EMBL" id="VSSQ01098420">
    <property type="protein sequence ID" value="MPN41411.1"/>
    <property type="molecule type" value="Genomic_DNA"/>
</dbReference>
<dbReference type="AlphaFoldDB" id="A0A645HQS5"/>
<sequence>MNYFGLFFTFMLPGILLGLLGAFSFREAAQERRRRAFAARRRAMRQAGRQAQRRRRALYISTMDDSLAA</sequence>
<name>A0A645HQS5_9ZZZZ</name>
<organism evidence="2">
    <name type="scientific">bioreactor metagenome</name>
    <dbReference type="NCBI Taxonomy" id="1076179"/>
    <lineage>
        <taxon>unclassified sequences</taxon>
        <taxon>metagenomes</taxon>
        <taxon>ecological metagenomes</taxon>
    </lineage>
</organism>
<protein>
    <submittedName>
        <fullName evidence="2">Uncharacterized protein</fullName>
    </submittedName>
</protein>
<evidence type="ECO:0000313" key="2">
    <source>
        <dbReference type="EMBL" id="MPN41411.1"/>
    </source>
</evidence>
<gene>
    <name evidence="2" type="ORF">SDC9_188957</name>
</gene>
<reference evidence="2" key="1">
    <citation type="submission" date="2019-08" db="EMBL/GenBank/DDBJ databases">
        <authorList>
            <person name="Kucharzyk K."/>
            <person name="Murdoch R.W."/>
            <person name="Higgins S."/>
            <person name="Loffler F."/>
        </authorList>
    </citation>
    <scope>NUCLEOTIDE SEQUENCE</scope>
</reference>
<feature type="transmembrane region" description="Helical" evidence="1">
    <location>
        <begin position="6"/>
        <end position="25"/>
    </location>
</feature>
<accession>A0A645HQS5</accession>
<proteinExistence type="predicted"/>
<keyword evidence="1" id="KW-0472">Membrane</keyword>